<dbReference type="GO" id="GO:0006629">
    <property type="term" value="P:lipid metabolic process"/>
    <property type="evidence" value="ECO:0007669"/>
    <property type="project" value="UniProtKB-KW"/>
</dbReference>
<feature type="transmembrane region" description="Helical" evidence="9">
    <location>
        <begin position="37"/>
        <end position="57"/>
    </location>
</feature>
<dbReference type="PANTHER" id="PTHR31595:SF46">
    <property type="entry name" value="ACYL-COA--STEROL O-ACYLTRANSFERASE 1"/>
    <property type="match status" value="1"/>
</dbReference>
<reference evidence="11" key="1">
    <citation type="submission" date="2023-07" db="EMBL/GenBank/DDBJ databases">
        <title>draft genome sequence of fig (Ficus carica).</title>
        <authorList>
            <person name="Takahashi T."/>
            <person name="Nishimura K."/>
        </authorList>
    </citation>
    <scope>NUCLEOTIDE SEQUENCE</scope>
</reference>
<evidence type="ECO:0000256" key="9">
    <source>
        <dbReference type="SAM" id="Phobius"/>
    </source>
</evidence>
<dbReference type="Proteomes" id="UP001187192">
    <property type="component" value="Unassembled WGS sequence"/>
</dbReference>
<dbReference type="EMBL" id="BTGU01000047">
    <property type="protein sequence ID" value="GMN53675.1"/>
    <property type="molecule type" value="Genomic_DNA"/>
</dbReference>
<evidence type="ECO:0000313" key="12">
    <source>
        <dbReference type="Proteomes" id="UP001187192"/>
    </source>
</evidence>
<name>A0AA88AJT8_FICCA</name>
<dbReference type="InterPro" id="IPR032805">
    <property type="entry name" value="Wax_synthase_dom"/>
</dbReference>
<dbReference type="GO" id="GO:0008374">
    <property type="term" value="F:O-acyltransferase activity"/>
    <property type="evidence" value="ECO:0007669"/>
    <property type="project" value="InterPro"/>
</dbReference>
<comment type="caution">
    <text evidence="11">The sequence shown here is derived from an EMBL/GenBank/DDBJ whole genome shotgun (WGS) entry which is preliminary data.</text>
</comment>
<evidence type="ECO:0000256" key="3">
    <source>
        <dbReference type="ARBA" id="ARBA00022679"/>
    </source>
</evidence>
<keyword evidence="6" id="KW-0443">Lipid metabolism</keyword>
<keyword evidence="7 9" id="KW-0472">Membrane</keyword>
<sequence>MPLKFAIKLMVLAILIFVFSNREYVHPKVLVALLWPLVYLLVETILAMAAAMARAMVGLELEPNFNEPYLSTSLQDFWVNRWNLAVRRIMRPAVYDPILRFWTPLVGSKWAQIPAIVGSFLVVGLVHELVYYYVARVPPTWEVAWFFVLHGMCLTAEIGLKRALATDTWRMPRVVSVPLTVGFVMVTGVWLFFPQMIRCNFDVRLMQEYVALVGLLRKVSQRLPFFS</sequence>
<keyword evidence="8" id="KW-0012">Acyltransferase</keyword>
<evidence type="ECO:0000256" key="4">
    <source>
        <dbReference type="ARBA" id="ARBA00022692"/>
    </source>
</evidence>
<keyword evidence="5 9" id="KW-1133">Transmembrane helix</keyword>
<keyword evidence="3" id="KW-0808">Transferase</keyword>
<evidence type="ECO:0000259" key="10">
    <source>
        <dbReference type="Pfam" id="PF13813"/>
    </source>
</evidence>
<keyword evidence="12" id="KW-1185">Reference proteome</keyword>
<feature type="transmembrane region" description="Helical" evidence="9">
    <location>
        <begin position="140"/>
        <end position="160"/>
    </location>
</feature>
<feature type="transmembrane region" description="Helical" evidence="9">
    <location>
        <begin position="110"/>
        <end position="134"/>
    </location>
</feature>
<proteinExistence type="inferred from homology"/>
<comment type="similarity">
    <text evidence="2">Belongs to the wax synthase family.</text>
</comment>
<protein>
    <recommendedName>
        <fullName evidence="10">Wax synthase domain-containing protein</fullName>
    </recommendedName>
</protein>
<dbReference type="InterPro" id="IPR044851">
    <property type="entry name" value="Wax_synthase"/>
</dbReference>
<keyword evidence="4 9" id="KW-0812">Transmembrane</keyword>
<evidence type="ECO:0000256" key="8">
    <source>
        <dbReference type="ARBA" id="ARBA00023315"/>
    </source>
</evidence>
<evidence type="ECO:0000256" key="6">
    <source>
        <dbReference type="ARBA" id="ARBA00023098"/>
    </source>
</evidence>
<organism evidence="11 12">
    <name type="scientific">Ficus carica</name>
    <name type="common">Common fig</name>
    <dbReference type="NCBI Taxonomy" id="3494"/>
    <lineage>
        <taxon>Eukaryota</taxon>
        <taxon>Viridiplantae</taxon>
        <taxon>Streptophyta</taxon>
        <taxon>Embryophyta</taxon>
        <taxon>Tracheophyta</taxon>
        <taxon>Spermatophyta</taxon>
        <taxon>Magnoliopsida</taxon>
        <taxon>eudicotyledons</taxon>
        <taxon>Gunneridae</taxon>
        <taxon>Pentapetalae</taxon>
        <taxon>rosids</taxon>
        <taxon>fabids</taxon>
        <taxon>Rosales</taxon>
        <taxon>Moraceae</taxon>
        <taxon>Ficeae</taxon>
        <taxon>Ficus</taxon>
    </lineage>
</organism>
<gene>
    <name evidence="11" type="ORF">TIFTF001_022798</name>
</gene>
<evidence type="ECO:0000256" key="2">
    <source>
        <dbReference type="ARBA" id="ARBA00007282"/>
    </source>
</evidence>
<evidence type="ECO:0000313" key="11">
    <source>
        <dbReference type="EMBL" id="GMN53675.1"/>
    </source>
</evidence>
<dbReference type="AlphaFoldDB" id="A0AA88AJT8"/>
<evidence type="ECO:0000256" key="1">
    <source>
        <dbReference type="ARBA" id="ARBA00004141"/>
    </source>
</evidence>
<dbReference type="Gramene" id="FCD_00012354-RA">
    <property type="protein sequence ID" value="FCD_00012354-RA:cds"/>
    <property type="gene ID" value="FCD_00012354"/>
</dbReference>
<dbReference type="Pfam" id="PF13813">
    <property type="entry name" value="MBOAT_2"/>
    <property type="match status" value="1"/>
</dbReference>
<evidence type="ECO:0000256" key="7">
    <source>
        <dbReference type="ARBA" id="ARBA00023136"/>
    </source>
</evidence>
<dbReference type="GO" id="GO:0016020">
    <property type="term" value="C:membrane"/>
    <property type="evidence" value="ECO:0007669"/>
    <property type="project" value="UniProtKB-SubCell"/>
</dbReference>
<comment type="subcellular location">
    <subcellularLocation>
        <location evidence="1">Membrane</location>
        <topology evidence="1">Multi-pass membrane protein</topology>
    </subcellularLocation>
</comment>
<evidence type="ECO:0000256" key="5">
    <source>
        <dbReference type="ARBA" id="ARBA00022989"/>
    </source>
</evidence>
<feature type="domain" description="Wax synthase" evidence="10">
    <location>
        <begin position="62"/>
        <end position="148"/>
    </location>
</feature>
<accession>A0AA88AJT8</accession>
<feature type="transmembrane region" description="Helical" evidence="9">
    <location>
        <begin position="172"/>
        <end position="193"/>
    </location>
</feature>
<dbReference type="PANTHER" id="PTHR31595">
    <property type="entry name" value="LONG-CHAIN-ALCOHOL O-FATTY-ACYLTRANSFERASE 3-RELATED"/>
    <property type="match status" value="1"/>
</dbReference>